<feature type="domain" description="Protein kinase" evidence="9">
    <location>
        <begin position="10"/>
        <end position="264"/>
    </location>
</feature>
<evidence type="ECO:0000313" key="12">
    <source>
        <dbReference type="Proteomes" id="UP001162131"/>
    </source>
</evidence>
<dbReference type="PANTHER" id="PTHR24353">
    <property type="entry name" value="CYCLIC NUCLEOTIDE-DEPENDENT PROTEIN KINASE"/>
    <property type="match status" value="1"/>
</dbReference>
<evidence type="ECO:0000256" key="4">
    <source>
        <dbReference type="ARBA" id="ARBA00022777"/>
    </source>
</evidence>
<dbReference type="GO" id="GO:0005524">
    <property type="term" value="F:ATP binding"/>
    <property type="evidence" value="ECO:0007669"/>
    <property type="project" value="UniProtKB-UniRule"/>
</dbReference>
<evidence type="ECO:0008006" key="13">
    <source>
        <dbReference type="Google" id="ProtNLM"/>
    </source>
</evidence>
<dbReference type="CDD" id="cd05580">
    <property type="entry name" value="STKc_PKA_like"/>
    <property type="match status" value="1"/>
</dbReference>
<keyword evidence="3 6" id="KW-0547">Nucleotide-binding</keyword>
<proteinExistence type="inferred from homology"/>
<feature type="domain" description="AGC-kinase C-terminal" evidence="10">
    <location>
        <begin position="265"/>
        <end position="317"/>
    </location>
</feature>
<dbReference type="InterPro" id="IPR008271">
    <property type="entry name" value="Ser/Thr_kinase_AS"/>
</dbReference>
<dbReference type="FunFam" id="1.10.510.10:FF:000005">
    <property type="entry name" value="cAMP-dependent protein kinase catalytic subunit alpha"/>
    <property type="match status" value="1"/>
</dbReference>
<comment type="similarity">
    <text evidence="7">Belongs to the protein kinase superfamily.</text>
</comment>
<keyword evidence="1 7" id="KW-0723">Serine/threonine-protein kinase</keyword>
<dbReference type="GO" id="GO:0004691">
    <property type="term" value="F:cAMP-dependent protein kinase activity"/>
    <property type="evidence" value="ECO:0007669"/>
    <property type="project" value="TreeGrafter"/>
</dbReference>
<keyword evidence="2" id="KW-0808">Transferase</keyword>
<dbReference type="PANTHER" id="PTHR24353:SF37">
    <property type="entry name" value="CAMP-DEPENDENT PROTEIN KINASE CATALYTIC SUBUNIT PRKX"/>
    <property type="match status" value="1"/>
</dbReference>
<evidence type="ECO:0000256" key="6">
    <source>
        <dbReference type="PROSITE-ProRule" id="PRU10141"/>
    </source>
</evidence>
<dbReference type="InterPro" id="IPR000719">
    <property type="entry name" value="Prot_kinase_dom"/>
</dbReference>
<dbReference type="Pfam" id="PF00069">
    <property type="entry name" value="Pkinase"/>
    <property type="match status" value="1"/>
</dbReference>
<dbReference type="Gene3D" id="3.30.200.20">
    <property type="entry name" value="Phosphorylase Kinase, domain 1"/>
    <property type="match status" value="1"/>
</dbReference>
<dbReference type="InterPro" id="IPR000961">
    <property type="entry name" value="AGC-kinase_C"/>
</dbReference>
<dbReference type="SMART" id="SM00220">
    <property type="entry name" value="S_TKc"/>
    <property type="match status" value="1"/>
</dbReference>
<sequence length="317" mass="36568">MARRMQLSELEILQTLGTGSFGRVKLARMKSTNRFVALKILKKFDIVKLKQVDHVNSEFAILRQINHPFLVNLIGYTQDESYLYFALEFIQGGELFTYLRSVIKLDNNHAKLYAAQIVQMFEYLHRMNIIYRDLKPENLLIAADGYLKLTDFGFAKRVEGRTYTLCGTPEYIAPEILLNKGHGKAVDWWTLGIFLYEMLAGIDPFSDEDPMAIYQKILKCKIKFPRNFDTDARSLVKHLVVIDLSKRYGNLKGGSNDIKNHRWFSGFDWSRLLLKSLDMPYKPRVSSPSDTTNFGNYPDSATLSPPIRASDDPFLDW</sequence>
<dbReference type="AlphaFoldDB" id="A0AAU9ITC0"/>
<dbReference type="PROSITE" id="PS51285">
    <property type="entry name" value="AGC_KINASE_CTER"/>
    <property type="match status" value="1"/>
</dbReference>
<protein>
    <recommendedName>
        <fullName evidence="13">cAMP-dependent protein kinase</fullName>
    </recommendedName>
</protein>
<name>A0AAU9ITC0_9CILI</name>
<dbReference type="PROSITE" id="PS00107">
    <property type="entry name" value="PROTEIN_KINASE_ATP"/>
    <property type="match status" value="1"/>
</dbReference>
<keyword evidence="12" id="KW-1185">Reference proteome</keyword>
<dbReference type="GO" id="GO:0005952">
    <property type="term" value="C:cAMP-dependent protein kinase complex"/>
    <property type="evidence" value="ECO:0007669"/>
    <property type="project" value="TreeGrafter"/>
</dbReference>
<evidence type="ECO:0000256" key="1">
    <source>
        <dbReference type="ARBA" id="ARBA00022527"/>
    </source>
</evidence>
<evidence type="ECO:0000313" key="11">
    <source>
        <dbReference type="EMBL" id="CAG9315419.1"/>
    </source>
</evidence>
<dbReference type="PROSITE" id="PS00108">
    <property type="entry name" value="PROTEIN_KINASE_ST"/>
    <property type="match status" value="1"/>
</dbReference>
<dbReference type="Proteomes" id="UP001162131">
    <property type="component" value="Unassembled WGS sequence"/>
</dbReference>
<dbReference type="SUPFAM" id="SSF56112">
    <property type="entry name" value="Protein kinase-like (PK-like)"/>
    <property type="match status" value="1"/>
</dbReference>
<evidence type="ECO:0000259" key="10">
    <source>
        <dbReference type="PROSITE" id="PS51285"/>
    </source>
</evidence>
<accession>A0AAU9ITC0</accession>
<dbReference type="InterPro" id="IPR017441">
    <property type="entry name" value="Protein_kinase_ATP_BS"/>
</dbReference>
<feature type="binding site" evidence="6">
    <location>
        <position position="39"/>
    </location>
    <ligand>
        <name>ATP</name>
        <dbReference type="ChEBI" id="CHEBI:30616"/>
    </ligand>
</feature>
<evidence type="ECO:0000256" key="3">
    <source>
        <dbReference type="ARBA" id="ARBA00022741"/>
    </source>
</evidence>
<dbReference type="PROSITE" id="PS50011">
    <property type="entry name" value="PROTEIN_KINASE_DOM"/>
    <property type="match status" value="1"/>
</dbReference>
<evidence type="ECO:0000256" key="2">
    <source>
        <dbReference type="ARBA" id="ARBA00022679"/>
    </source>
</evidence>
<feature type="compositionally biased region" description="Polar residues" evidence="8">
    <location>
        <begin position="286"/>
        <end position="303"/>
    </location>
</feature>
<comment type="caution">
    <text evidence="11">The sequence shown here is derived from an EMBL/GenBank/DDBJ whole genome shotgun (WGS) entry which is preliminary data.</text>
</comment>
<dbReference type="Gene3D" id="1.10.510.10">
    <property type="entry name" value="Transferase(Phosphotransferase) domain 1"/>
    <property type="match status" value="1"/>
</dbReference>
<dbReference type="GO" id="GO:0009653">
    <property type="term" value="P:anatomical structure morphogenesis"/>
    <property type="evidence" value="ECO:0007669"/>
    <property type="project" value="UniProtKB-ARBA"/>
</dbReference>
<feature type="region of interest" description="Disordered" evidence="8">
    <location>
        <begin position="286"/>
        <end position="317"/>
    </location>
</feature>
<evidence type="ECO:0000256" key="5">
    <source>
        <dbReference type="ARBA" id="ARBA00022840"/>
    </source>
</evidence>
<dbReference type="InterPro" id="IPR011009">
    <property type="entry name" value="Kinase-like_dom_sf"/>
</dbReference>
<keyword evidence="5 6" id="KW-0067">ATP-binding</keyword>
<keyword evidence="4" id="KW-0418">Kinase</keyword>
<evidence type="ECO:0000256" key="7">
    <source>
        <dbReference type="RuleBase" id="RU000304"/>
    </source>
</evidence>
<reference evidence="11" key="1">
    <citation type="submission" date="2021-09" db="EMBL/GenBank/DDBJ databases">
        <authorList>
            <consortium name="AG Swart"/>
            <person name="Singh M."/>
            <person name="Singh A."/>
            <person name="Seah K."/>
            <person name="Emmerich C."/>
        </authorList>
    </citation>
    <scope>NUCLEOTIDE SEQUENCE</scope>
    <source>
        <strain evidence="11">ATCC30299</strain>
    </source>
</reference>
<gene>
    <name evidence="11" type="ORF">BSTOLATCC_MIC13189</name>
</gene>
<dbReference type="EMBL" id="CAJZBQ010000013">
    <property type="protein sequence ID" value="CAG9315419.1"/>
    <property type="molecule type" value="Genomic_DNA"/>
</dbReference>
<dbReference type="FunFam" id="3.30.200.20:FF:000042">
    <property type="entry name" value="Aurora kinase A"/>
    <property type="match status" value="1"/>
</dbReference>
<evidence type="ECO:0000256" key="8">
    <source>
        <dbReference type="SAM" id="MobiDB-lite"/>
    </source>
</evidence>
<evidence type="ECO:0000259" key="9">
    <source>
        <dbReference type="PROSITE" id="PS50011"/>
    </source>
</evidence>
<organism evidence="11 12">
    <name type="scientific">Blepharisma stoltei</name>
    <dbReference type="NCBI Taxonomy" id="1481888"/>
    <lineage>
        <taxon>Eukaryota</taxon>
        <taxon>Sar</taxon>
        <taxon>Alveolata</taxon>
        <taxon>Ciliophora</taxon>
        <taxon>Postciliodesmatophora</taxon>
        <taxon>Heterotrichea</taxon>
        <taxon>Heterotrichida</taxon>
        <taxon>Blepharismidae</taxon>
        <taxon>Blepharisma</taxon>
    </lineage>
</organism>